<reference evidence="7 8" key="1">
    <citation type="submission" date="2016-12" db="EMBL/GenBank/DDBJ databases">
        <authorList>
            <person name="Song W.-J."/>
            <person name="Kurnit D.M."/>
        </authorList>
    </citation>
    <scope>NUCLEOTIDE SEQUENCE [LARGE SCALE GENOMIC DNA]</scope>
    <source>
        <strain evidence="7 8">IMCC3135</strain>
    </source>
</reference>
<gene>
    <name evidence="7" type="primary">lysN_2</name>
    <name evidence="7" type="ORF">IMCC3135_32540</name>
</gene>
<keyword evidence="3" id="KW-0805">Transcription regulation</keyword>
<organism evidence="7 8">
    <name type="scientific">Granulosicoccus antarcticus IMCC3135</name>
    <dbReference type="NCBI Taxonomy" id="1192854"/>
    <lineage>
        <taxon>Bacteria</taxon>
        <taxon>Pseudomonadati</taxon>
        <taxon>Pseudomonadota</taxon>
        <taxon>Gammaproteobacteria</taxon>
        <taxon>Chromatiales</taxon>
        <taxon>Granulosicoccaceae</taxon>
        <taxon>Granulosicoccus</taxon>
    </lineage>
</organism>
<protein>
    <submittedName>
        <fullName evidence="7">2-aminoadipate transaminase</fullName>
        <ecNumber evidence="7">2.6.1.39</ecNumber>
    </submittedName>
</protein>
<dbReference type="InterPro" id="IPR036388">
    <property type="entry name" value="WH-like_DNA-bd_sf"/>
</dbReference>
<dbReference type="Pfam" id="PF00392">
    <property type="entry name" value="GntR"/>
    <property type="match status" value="1"/>
</dbReference>
<accession>A0A2Z2NZ13</accession>
<sequence length="482" mass="52791">MANNRQFLYEDVAQSVTCMINDGTLSPGDKAPSLRMLGKQLNVSVATIMQAYEELEKNGLLKARPQSGFYVQASAPLPDSAPRWRSTQAAARKVQIGAHMNEVLASARVPGVLNLAIANPATELLPVKALNRSLKRVCSARATEALSYAPIEGMPELRSSIARRSIHLEHPVNPDSVLITTGATEALSLCLRAVAKAGDIIAVESPAYFGVLQMIESLGMLALEIDTDPVDGLRPDALETVVEREQIAAVVSVGTFNNPTGSVVPRAAREQIVTLLAEHNIPLIEDDIYGELYLGQQKPLPYKAFDKTGQVMTCSGFSKTIAPGYRVGWIVADRYLPELKDLKLISSSSTPTLTQMTMADFLADGRYDRHLTRLRRACREQLQVTRRAVQTHFPVGTRISEPTGGYVLWIQLPRGMDANQLYRDAIAENISITPGALFSSTGKFRNFLRLCAGQPFSDEIARGIQRLGQLAERQRTLKNPIQ</sequence>
<dbReference type="InterPro" id="IPR004839">
    <property type="entry name" value="Aminotransferase_I/II_large"/>
</dbReference>
<dbReference type="InterPro" id="IPR015424">
    <property type="entry name" value="PyrdxlP-dep_Trfase"/>
</dbReference>
<dbReference type="GO" id="GO:0030170">
    <property type="term" value="F:pyridoxal phosphate binding"/>
    <property type="evidence" value="ECO:0007669"/>
    <property type="project" value="InterPro"/>
</dbReference>
<dbReference type="GO" id="GO:0003677">
    <property type="term" value="F:DNA binding"/>
    <property type="evidence" value="ECO:0007669"/>
    <property type="project" value="UniProtKB-KW"/>
</dbReference>
<dbReference type="PROSITE" id="PS50949">
    <property type="entry name" value="HTH_GNTR"/>
    <property type="match status" value="1"/>
</dbReference>
<dbReference type="RefSeq" id="WP_088921315.1">
    <property type="nucleotide sequence ID" value="NZ_CP018632.1"/>
</dbReference>
<dbReference type="Pfam" id="PF00155">
    <property type="entry name" value="Aminotran_1_2"/>
    <property type="match status" value="1"/>
</dbReference>
<keyword evidence="5" id="KW-0804">Transcription</keyword>
<dbReference type="CDD" id="cd07377">
    <property type="entry name" value="WHTH_GntR"/>
    <property type="match status" value="1"/>
</dbReference>
<dbReference type="CDD" id="cd00609">
    <property type="entry name" value="AAT_like"/>
    <property type="match status" value="1"/>
</dbReference>
<keyword evidence="7" id="KW-0032">Aminotransferase</keyword>
<dbReference type="AlphaFoldDB" id="A0A2Z2NZ13"/>
<dbReference type="OrthoDB" id="9804020at2"/>
<dbReference type="PANTHER" id="PTHR46577">
    <property type="entry name" value="HTH-TYPE TRANSCRIPTIONAL REGULATORY PROTEIN GABR"/>
    <property type="match status" value="1"/>
</dbReference>
<dbReference type="PANTHER" id="PTHR46577:SF2">
    <property type="entry name" value="TRANSCRIPTIONAL REGULATORY PROTEIN"/>
    <property type="match status" value="1"/>
</dbReference>
<evidence type="ECO:0000256" key="1">
    <source>
        <dbReference type="ARBA" id="ARBA00005384"/>
    </source>
</evidence>
<keyword evidence="8" id="KW-1185">Reference proteome</keyword>
<dbReference type="InterPro" id="IPR015422">
    <property type="entry name" value="PyrdxlP-dep_Trfase_small"/>
</dbReference>
<dbReference type="Gene3D" id="3.90.1150.10">
    <property type="entry name" value="Aspartate Aminotransferase, domain 1"/>
    <property type="match status" value="1"/>
</dbReference>
<dbReference type="InterPro" id="IPR000524">
    <property type="entry name" value="Tscrpt_reg_HTH_GntR"/>
</dbReference>
<evidence type="ECO:0000259" key="6">
    <source>
        <dbReference type="PROSITE" id="PS50949"/>
    </source>
</evidence>
<dbReference type="GO" id="GO:0047536">
    <property type="term" value="F:2-aminoadipate transaminase activity"/>
    <property type="evidence" value="ECO:0007669"/>
    <property type="project" value="UniProtKB-EC"/>
</dbReference>
<dbReference type="InterPro" id="IPR051446">
    <property type="entry name" value="HTH_trans_reg/aminotransferase"/>
</dbReference>
<dbReference type="SUPFAM" id="SSF53383">
    <property type="entry name" value="PLP-dependent transferases"/>
    <property type="match status" value="1"/>
</dbReference>
<feature type="domain" description="HTH gntR-type" evidence="6">
    <location>
        <begin position="6"/>
        <end position="74"/>
    </location>
</feature>
<evidence type="ECO:0000313" key="8">
    <source>
        <dbReference type="Proteomes" id="UP000250079"/>
    </source>
</evidence>
<evidence type="ECO:0000256" key="3">
    <source>
        <dbReference type="ARBA" id="ARBA00023015"/>
    </source>
</evidence>
<evidence type="ECO:0000256" key="2">
    <source>
        <dbReference type="ARBA" id="ARBA00022898"/>
    </source>
</evidence>
<dbReference type="Proteomes" id="UP000250079">
    <property type="component" value="Chromosome"/>
</dbReference>
<dbReference type="SUPFAM" id="SSF46785">
    <property type="entry name" value="Winged helix' DNA-binding domain"/>
    <property type="match status" value="1"/>
</dbReference>
<comment type="similarity">
    <text evidence="1">In the C-terminal section; belongs to the class-I pyridoxal-phosphate-dependent aminotransferase family.</text>
</comment>
<dbReference type="InterPro" id="IPR015421">
    <property type="entry name" value="PyrdxlP-dep_Trfase_major"/>
</dbReference>
<dbReference type="Gene3D" id="1.10.10.10">
    <property type="entry name" value="Winged helix-like DNA-binding domain superfamily/Winged helix DNA-binding domain"/>
    <property type="match status" value="1"/>
</dbReference>
<dbReference type="EMBL" id="CP018632">
    <property type="protein sequence ID" value="ASJ76553.1"/>
    <property type="molecule type" value="Genomic_DNA"/>
</dbReference>
<dbReference type="Gene3D" id="3.40.640.10">
    <property type="entry name" value="Type I PLP-dependent aspartate aminotransferase-like (Major domain)"/>
    <property type="match status" value="1"/>
</dbReference>
<dbReference type="GO" id="GO:0003700">
    <property type="term" value="F:DNA-binding transcription factor activity"/>
    <property type="evidence" value="ECO:0007669"/>
    <property type="project" value="InterPro"/>
</dbReference>
<evidence type="ECO:0000313" key="7">
    <source>
        <dbReference type="EMBL" id="ASJ76553.1"/>
    </source>
</evidence>
<proteinExistence type="inferred from homology"/>
<evidence type="ECO:0000256" key="4">
    <source>
        <dbReference type="ARBA" id="ARBA00023125"/>
    </source>
</evidence>
<dbReference type="KEGG" id="gai:IMCC3135_32540"/>
<evidence type="ECO:0000256" key="5">
    <source>
        <dbReference type="ARBA" id="ARBA00023163"/>
    </source>
</evidence>
<dbReference type="EC" id="2.6.1.39" evidence="7"/>
<keyword evidence="2" id="KW-0663">Pyridoxal phosphate</keyword>
<keyword evidence="7" id="KW-0808">Transferase</keyword>
<keyword evidence="4" id="KW-0238">DNA-binding</keyword>
<dbReference type="SMART" id="SM00345">
    <property type="entry name" value="HTH_GNTR"/>
    <property type="match status" value="1"/>
</dbReference>
<dbReference type="InterPro" id="IPR036390">
    <property type="entry name" value="WH_DNA-bd_sf"/>
</dbReference>
<name>A0A2Z2NZ13_9GAMM</name>